<keyword evidence="4" id="KW-0418">Kinase</keyword>
<feature type="compositionally biased region" description="Basic and acidic residues" evidence="1">
    <location>
        <begin position="44"/>
        <end position="70"/>
    </location>
</feature>
<dbReference type="EMBL" id="JAUSUD010000003">
    <property type="protein sequence ID" value="MDQ0229627.1"/>
    <property type="molecule type" value="Genomic_DNA"/>
</dbReference>
<organism evidence="4 5">
    <name type="scientific">Metabacillus malikii</name>
    <dbReference type="NCBI Taxonomy" id="1504265"/>
    <lineage>
        <taxon>Bacteria</taxon>
        <taxon>Bacillati</taxon>
        <taxon>Bacillota</taxon>
        <taxon>Bacilli</taxon>
        <taxon>Bacillales</taxon>
        <taxon>Bacillaceae</taxon>
        <taxon>Metabacillus</taxon>
    </lineage>
</organism>
<evidence type="ECO:0000256" key="1">
    <source>
        <dbReference type="SAM" id="MobiDB-lite"/>
    </source>
</evidence>
<evidence type="ECO:0000259" key="3">
    <source>
        <dbReference type="Pfam" id="PF14478"/>
    </source>
</evidence>
<feature type="region of interest" description="Disordered" evidence="1">
    <location>
        <begin position="30"/>
        <end position="192"/>
    </location>
</feature>
<evidence type="ECO:0000313" key="5">
    <source>
        <dbReference type="Proteomes" id="UP001234495"/>
    </source>
</evidence>
<evidence type="ECO:0000256" key="2">
    <source>
        <dbReference type="SAM" id="SignalP"/>
    </source>
</evidence>
<dbReference type="Proteomes" id="UP001234495">
    <property type="component" value="Unassembled WGS sequence"/>
</dbReference>
<protein>
    <submittedName>
        <fullName evidence="4">Chemotaxis protein histidine kinase CheA</fullName>
    </submittedName>
</protein>
<proteinExistence type="predicted"/>
<feature type="domain" description="Transcobalamin-like C-terminal" evidence="3">
    <location>
        <begin position="215"/>
        <end position="289"/>
    </location>
</feature>
<feature type="chain" id="PRO_5045290829" evidence="2">
    <location>
        <begin position="23"/>
        <end position="299"/>
    </location>
</feature>
<gene>
    <name evidence="4" type="ORF">J2S19_000879</name>
</gene>
<dbReference type="RefSeq" id="WP_307337695.1">
    <property type="nucleotide sequence ID" value="NZ_JAUSUD010000003.1"/>
</dbReference>
<dbReference type="GO" id="GO:0016301">
    <property type="term" value="F:kinase activity"/>
    <property type="evidence" value="ECO:0007669"/>
    <property type="project" value="UniProtKB-KW"/>
</dbReference>
<feature type="compositionally biased region" description="Basic and acidic residues" evidence="1">
    <location>
        <begin position="159"/>
        <end position="176"/>
    </location>
</feature>
<keyword evidence="2" id="KW-0732">Signal</keyword>
<feature type="signal peptide" evidence="2">
    <location>
        <begin position="1"/>
        <end position="22"/>
    </location>
</feature>
<dbReference type="Gene3D" id="2.170.130.30">
    <property type="match status" value="1"/>
</dbReference>
<reference evidence="4 5" key="1">
    <citation type="submission" date="2023-07" db="EMBL/GenBank/DDBJ databases">
        <title>Genomic Encyclopedia of Type Strains, Phase IV (KMG-IV): sequencing the most valuable type-strain genomes for metagenomic binning, comparative biology and taxonomic classification.</title>
        <authorList>
            <person name="Goeker M."/>
        </authorList>
    </citation>
    <scope>NUCLEOTIDE SEQUENCE [LARGE SCALE GENOMIC DNA]</scope>
    <source>
        <strain evidence="4 5">DSM 29005</strain>
    </source>
</reference>
<comment type="caution">
    <text evidence="4">The sequence shown here is derived from an EMBL/GenBank/DDBJ whole genome shotgun (WGS) entry which is preliminary data.</text>
</comment>
<sequence length="299" mass="32679">MRVYKYFSIVGLAIFIFLSGCAKDEVVPMTNQTQGSEQQIDSEDLVKEIEHKEEKEKDSSEKTDDTKEPEANSNSDAQDTTNSIEENTGPKNKSQEQTVATSEDSSSESETNVNKATAHKETNKSQATPSTNKEAKATSTAKTEQEKQTNQPTTSPPPNKKEVSQPTESKETEAPKQKAPAPAPKEEPKQTVTVQIVGDSGTILPSTKVELKDNQTVLDVTLSILKQKGIPISVRGSGATAYVEGINNLFEFDRGPYSGWTVKLNGSMIPKSSGVVKVKNGDTVQWRYTTNYLEDEKNG</sequence>
<dbReference type="Pfam" id="PF14478">
    <property type="entry name" value="DUF4430"/>
    <property type="match status" value="1"/>
</dbReference>
<feature type="compositionally biased region" description="Polar residues" evidence="1">
    <location>
        <begin position="30"/>
        <end position="39"/>
    </location>
</feature>
<evidence type="ECO:0000313" key="4">
    <source>
        <dbReference type="EMBL" id="MDQ0229627.1"/>
    </source>
</evidence>
<keyword evidence="4" id="KW-0808">Transferase</keyword>
<name>A0ABT9ZCQ4_9BACI</name>
<feature type="compositionally biased region" description="Polar residues" evidence="1">
    <location>
        <begin position="124"/>
        <end position="142"/>
    </location>
</feature>
<keyword evidence="5" id="KW-1185">Reference proteome</keyword>
<dbReference type="InterPro" id="IPR027954">
    <property type="entry name" value="Transcobalamin-like_C"/>
</dbReference>
<accession>A0ABT9ZCQ4</accession>
<dbReference type="PROSITE" id="PS51257">
    <property type="entry name" value="PROKAR_LIPOPROTEIN"/>
    <property type="match status" value="1"/>
</dbReference>
<feature type="compositionally biased region" description="Polar residues" evidence="1">
    <location>
        <begin position="71"/>
        <end position="101"/>
    </location>
</feature>